<evidence type="ECO:0000256" key="7">
    <source>
        <dbReference type="ARBA" id="ARBA00023237"/>
    </source>
</evidence>
<name>A0A4R4AH46_MARGR</name>
<feature type="chain" id="PRO_5020183562" evidence="8">
    <location>
        <begin position="28"/>
        <end position="430"/>
    </location>
</feature>
<dbReference type="InterPro" id="IPR005017">
    <property type="entry name" value="OMPP1/FadL/TodX"/>
</dbReference>
<dbReference type="RefSeq" id="WP_132228913.1">
    <property type="nucleotide sequence ID" value="NZ_NRRH01000040.1"/>
</dbReference>
<dbReference type="Proteomes" id="UP000295247">
    <property type="component" value="Unassembled WGS sequence"/>
</dbReference>
<keyword evidence="3" id="KW-1134">Transmembrane beta strand</keyword>
<keyword evidence="4" id="KW-0812">Transmembrane</keyword>
<organism evidence="9 10">
    <name type="scientific">Marichromatium gracile</name>
    <name type="common">Chromatium gracile</name>
    <dbReference type="NCBI Taxonomy" id="1048"/>
    <lineage>
        <taxon>Bacteria</taxon>
        <taxon>Pseudomonadati</taxon>
        <taxon>Pseudomonadota</taxon>
        <taxon>Gammaproteobacteria</taxon>
        <taxon>Chromatiales</taxon>
        <taxon>Chromatiaceae</taxon>
        <taxon>Marichromatium</taxon>
    </lineage>
</organism>
<dbReference type="Gene3D" id="2.40.160.60">
    <property type="entry name" value="Outer membrane protein transport protein (OMPP1/FadL/TodX)"/>
    <property type="match status" value="1"/>
</dbReference>
<dbReference type="SUPFAM" id="SSF56935">
    <property type="entry name" value="Porins"/>
    <property type="match status" value="1"/>
</dbReference>
<dbReference type="PANTHER" id="PTHR35093">
    <property type="entry name" value="OUTER MEMBRANE PROTEIN NMB0088-RELATED"/>
    <property type="match status" value="1"/>
</dbReference>
<dbReference type="GO" id="GO:0015483">
    <property type="term" value="F:long-chain fatty acid transporting porin activity"/>
    <property type="evidence" value="ECO:0007669"/>
    <property type="project" value="TreeGrafter"/>
</dbReference>
<evidence type="ECO:0000256" key="1">
    <source>
        <dbReference type="ARBA" id="ARBA00004571"/>
    </source>
</evidence>
<evidence type="ECO:0000256" key="5">
    <source>
        <dbReference type="ARBA" id="ARBA00022729"/>
    </source>
</evidence>
<accession>A0A4R4AH46</accession>
<comment type="similarity">
    <text evidence="2">Belongs to the OmpP1/FadL family.</text>
</comment>
<proteinExistence type="inferred from homology"/>
<evidence type="ECO:0000256" key="3">
    <source>
        <dbReference type="ARBA" id="ARBA00022452"/>
    </source>
</evidence>
<keyword evidence="7" id="KW-0998">Cell outer membrane</keyword>
<sequence length="430" mass="45852">MFQRQLPHAVALTAAVGAFAVQAPAQAAGFALPEASIAGLGTANAMVANPDETGAFAYNSAAIAFHDNSSIAVGGLLISPSFSVRTASGEHESQGADWLATPQMQIAARINERWSLGLGVSAPFGLETRWEDGTFPAVSGTRTLAVPAPLDPEVPLGQPTASKLEVIQIAPTVAYRVNDALSVSAGLDLYWGKSAKLNSTAGQLSGDGAGVGFNLSALYVQGPWSLGASFHSASSVGLDGHYVANSQTLVAIGAAEQSQAAKIDFDLPWRLQLGVRYEFNPQLAVEFDWTRTGWTEFDTLEIKGRTTGDLIFADTNGWTDTNAYRLGVTYQLRPDTQLRFGYAFDETGQGDDHFSARVPDNDRHLFSIGVAHSLDRGLSLEAGYMYVMAEDRNYRSNTAYSGHGVNGTDALDGDYEMDAHIFGLELVKVF</sequence>
<dbReference type="Pfam" id="PF03349">
    <property type="entry name" value="Toluene_X"/>
    <property type="match status" value="2"/>
</dbReference>
<dbReference type="PANTHER" id="PTHR35093:SF8">
    <property type="entry name" value="OUTER MEMBRANE PROTEIN NMB0088-RELATED"/>
    <property type="match status" value="1"/>
</dbReference>
<evidence type="ECO:0000313" key="10">
    <source>
        <dbReference type="Proteomes" id="UP000295247"/>
    </source>
</evidence>
<gene>
    <name evidence="9" type="ORF">EDC29_102477</name>
</gene>
<protein>
    <submittedName>
        <fullName evidence="9">Long-chain fatty acid transport protein</fullName>
    </submittedName>
</protein>
<dbReference type="EMBL" id="SMDC01000002">
    <property type="protein sequence ID" value="TCW38581.1"/>
    <property type="molecule type" value="Genomic_DNA"/>
</dbReference>
<evidence type="ECO:0000256" key="2">
    <source>
        <dbReference type="ARBA" id="ARBA00008163"/>
    </source>
</evidence>
<evidence type="ECO:0000256" key="4">
    <source>
        <dbReference type="ARBA" id="ARBA00022692"/>
    </source>
</evidence>
<evidence type="ECO:0000313" key="9">
    <source>
        <dbReference type="EMBL" id="TCW38581.1"/>
    </source>
</evidence>
<dbReference type="AlphaFoldDB" id="A0A4R4AH46"/>
<comment type="caution">
    <text evidence="9">The sequence shown here is derived from an EMBL/GenBank/DDBJ whole genome shotgun (WGS) entry which is preliminary data.</text>
</comment>
<feature type="signal peptide" evidence="8">
    <location>
        <begin position="1"/>
        <end position="27"/>
    </location>
</feature>
<dbReference type="GO" id="GO:0009279">
    <property type="term" value="C:cell outer membrane"/>
    <property type="evidence" value="ECO:0007669"/>
    <property type="project" value="UniProtKB-SubCell"/>
</dbReference>
<comment type="subcellular location">
    <subcellularLocation>
        <location evidence="1">Cell outer membrane</location>
        <topology evidence="1">Multi-pass membrane protein</topology>
    </subcellularLocation>
</comment>
<keyword evidence="6" id="KW-0472">Membrane</keyword>
<keyword evidence="5 8" id="KW-0732">Signal</keyword>
<evidence type="ECO:0000256" key="8">
    <source>
        <dbReference type="SAM" id="SignalP"/>
    </source>
</evidence>
<reference evidence="9 10" key="1">
    <citation type="submission" date="2019-03" db="EMBL/GenBank/DDBJ databases">
        <title>Genomic Encyclopedia of Type Strains, Phase IV (KMG-IV): sequencing the most valuable type-strain genomes for metagenomic binning, comparative biology and taxonomic classification.</title>
        <authorList>
            <person name="Goeker M."/>
        </authorList>
    </citation>
    <scope>NUCLEOTIDE SEQUENCE [LARGE SCALE GENOMIC DNA]</scope>
    <source>
        <strain evidence="9 10">DSM 203</strain>
    </source>
</reference>
<evidence type="ECO:0000256" key="6">
    <source>
        <dbReference type="ARBA" id="ARBA00023136"/>
    </source>
</evidence>